<name>A0A564U631_9FIRM</name>
<keyword evidence="1" id="KW-0812">Transmembrane</keyword>
<keyword evidence="1" id="KW-0472">Membrane</keyword>
<evidence type="ECO:0000256" key="1">
    <source>
        <dbReference type="SAM" id="Phobius"/>
    </source>
</evidence>
<dbReference type="GO" id="GO:0005886">
    <property type="term" value="C:plasma membrane"/>
    <property type="evidence" value="ECO:0007669"/>
    <property type="project" value="TreeGrafter"/>
</dbReference>
<dbReference type="Proteomes" id="UP000398619">
    <property type="component" value="Unassembled WGS sequence"/>
</dbReference>
<protein>
    <submittedName>
        <fullName evidence="3">MacB-like periplasmic core domain protein</fullName>
    </submittedName>
</protein>
<evidence type="ECO:0000259" key="2">
    <source>
        <dbReference type="Pfam" id="PF12704"/>
    </source>
</evidence>
<reference evidence="3 4" key="1">
    <citation type="submission" date="2019-07" db="EMBL/GenBank/DDBJ databases">
        <authorList>
            <person name="Hibberd C M."/>
            <person name="Gehrig L. J."/>
            <person name="Chang H.-W."/>
            <person name="Venkatesh S."/>
        </authorList>
    </citation>
    <scope>NUCLEOTIDE SEQUENCE [LARGE SCALE GENOMIC DNA]</scope>
    <source>
        <strain evidence="3">Dorea_longicatena_SSTS_Bg7063</strain>
    </source>
</reference>
<proteinExistence type="predicted"/>
<dbReference type="Pfam" id="PF12704">
    <property type="entry name" value="MacB_PCD"/>
    <property type="match status" value="1"/>
</dbReference>
<dbReference type="InterPro" id="IPR050250">
    <property type="entry name" value="Macrolide_Exporter_MacB"/>
</dbReference>
<dbReference type="InterPro" id="IPR025857">
    <property type="entry name" value="MacB_PCD"/>
</dbReference>
<dbReference type="PANTHER" id="PTHR30572:SF4">
    <property type="entry name" value="ABC TRANSPORTER PERMEASE YTRF"/>
    <property type="match status" value="1"/>
</dbReference>
<feature type="transmembrane region" description="Helical" evidence="1">
    <location>
        <begin position="323"/>
        <end position="346"/>
    </location>
</feature>
<keyword evidence="1" id="KW-1133">Transmembrane helix</keyword>
<dbReference type="AlphaFoldDB" id="A0A564U631"/>
<dbReference type="GO" id="GO:0022857">
    <property type="term" value="F:transmembrane transporter activity"/>
    <property type="evidence" value="ECO:0007669"/>
    <property type="project" value="TreeGrafter"/>
</dbReference>
<gene>
    <name evidence="3" type="ORF">DLSSTS7063_02106</name>
</gene>
<feature type="transmembrane region" description="Helical" evidence="1">
    <location>
        <begin position="243"/>
        <end position="265"/>
    </location>
</feature>
<evidence type="ECO:0000313" key="4">
    <source>
        <dbReference type="Proteomes" id="UP000398619"/>
    </source>
</evidence>
<accession>A0A564U631</accession>
<organism evidence="3 4">
    <name type="scientific">Dorea longicatena</name>
    <dbReference type="NCBI Taxonomy" id="88431"/>
    <lineage>
        <taxon>Bacteria</taxon>
        <taxon>Bacillati</taxon>
        <taxon>Bacillota</taxon>
        <taxon>Clostridia</taxon>
        <taxon>Lachnospirales</taxon>
        <taxon>Lachnospiraceae</taxon>
        <taxon>Dorea</taxon>
    </lineage>
</organism>
<dbReference type="EMBL" id="CABHNM010000048">
    <property type="protein sequence ID" value="VUX14958.1"/>
    <property type="molecule type" value="Genomic_DNA"/>
</dbReference>
<feature type="domain" description="MacB-like periplasmic core" evidence="2">
    <location>
        <begin position="97"/>
        <end position="182"/>
    </location>
</feature>
<sequence length="368" mass="42229">MKRYLYIGYQTWIKIKYQKKRYFLYILSFYVGLLLPAFCLANIRSVDRVFYFTTFKKMNSSVQIDWFSEKFDILFPEGMEYSIKAYKEENFKQWGDKYVSIIGIDEKYAYPMPDINGRMFNKREMKTGAAVCLVDSQCAKTYSCKVGDGILIRDKKCRIVGILNSSIYSGIAIPYQTMKDIYQNKEKIQFTGTFWGESNNLEKIADKGTKIIEKNDPKSELISTTTGMELYKNALTTKKQWRIVRGLIAMVALTFFVLNESIVLIEKMDEERGTVGVNLALGASRKEMRIEALLETLWITGIAVLLVIVTMNPLARMLQLDNVIVLDGVVIAEIITISLLTCGILARCSIKKIKLYPIALMLKIKETE</sequence>
<feature type="transmembrane region" description="Helical" evidence="1">
    <location>
        <begin position="22"/>
        <end position="43"/>
    </location>
</feature>
<dbReference type="PANTHER" id="PTHR30572">
    <property type="entry name" value="MEMBRANE COMPONENT OF TRANSPORTER-RELATED"/>
    <property type="match status" value="1"/>
</dbReference>
<evidence type="ECO:0000313" key="3">
    <source>
        <dbReference type="EMBL" id="VUX14958.1"/>
    </source>
</evidence>
<dbReference type="RefSeq" id="WP_144101055.1">
    <property type="nucleotide sequence ID" value="NZ_CABHNM010000048.1"/>
</dbReference>
<feature type="transmembrane region" description="Helical" evidence="1">
    <location>
        <begin position="292"/>
        <end position="311"/>
    </location>
</feature>